<feature type="non-terminal residue" evidence="6">
    <location>
        <position position="1"/>
    </location>
</feature>
<evidence type="ECO:0008006" key="7">
    <source>
        <dbReference type="Google" id="ProtNLM"/>
    </source>
</evidence>
<evidence type="ECO:0000313" key="6">
    <source>
        <dbReference type="EMBL" id="GAF69861.1"/>
    </source>
</evidence>
<dbReference type="InterPro" id="IPR010977">
    <property type="entry name" value="Aromatic_deC"/>
</dbReference>
<gene>
    <name evidence="6" type="ORF">S01H1_12700</name>
</gene>
<dbReference type="InterPro" id="IPR015421">
    <property type="entry name" value="PyrdxlP-dep_Trfase_major"/>
</dbReference>
<name>X0S3N6_9ZZZZ</name>
<comment type="similarity">
    <text evidence="2">Belongs to the group II decarboxylase family.</text>
</comment>
<evidence type="ECO:0000256" key="3">
    <source>
        <dbReference type="ARBA" id="ARBA00022793"/>
    </source>
</evidence>
<dbReference type="InterPro" id="IPR015422">
    <property type="entry name" value="PyrdxlP-dep_Trfase_small"/>
</dbReference>
<proteinExistence type="inferred from homology"/>
<dbReference type="GO" id="GO:0016831">
    <property type="term" value="F:carboxy-lyase activity"/>
    <property type="evidence" value="ECO:0007669"/>
    <property type="project" value="UniProtKB-KW"/>
</dbReference>
<keyword evidence="4" id="KW-0663">Pyridoxal phosphate</keyword>
<dbReference type="PRINTS" id="PR00800">
    <property type="entry name" value="YHDCRBOXLASE"/>
</dbReference>
<dbReference type="InterPro" id="IPR021115">
    <property type="entry name" value="Pyridoxal-P_BS"/>
</dbReference>
<dbReference type="PROSITE" id="PS00392">
    <property type="entry name" value="DDC_GAD_HDC_YDC"/>
    <property type="match status" value="1"/>
</dbReference>
<evidence type="ECO:0000256" key="4">
    <source>
        <dbReference type="ARBA" id="ARBA00022898"/>
    </source>
</evidence>
<dbReference type="Gene3D" id="3.90.1150.10">
    <property type="entry name" value="Aspartate Aminotransferase, domain 1"/>
    <property type="match status" value="1"/>
</dbReference>
<keyword evidence="3" id="KW-0210">Decarboxylase</keyword>
<dbReference type="GO" id="GO:0006520">
    <property type="term" value="P:amino acid metabolic process"/>
    <property type="evidence" value="ECO:0007669"/>
    <property type="project" value="InterPro"/>
</dbReference>
<protein>
    <recommendedName>
        <fullName evidence="7">Aspartate aminotransferase family protein</fullName>
    </recommendedName>
</protein>
<dbReference type="GO" id="GO:0005737">
    <property type="term" value="C:cytoplasm"/>
    <property type="evidence" value="ECO:0007669"/>
    <property type="project" value="TreeGrafter"/>
</dbReference>
<dbReference type="PANTHER" id="PTHR11999:SF70">
    <property type="entry name" value="MIP05841P"/>
    <property type="match status" value="1"/>
</dbReference>
<dbReference type="InterPro" id="IPR015424">
    <property type="entry name" value="PyrdxlP-dep_Trfase"/>
</dbReference>
<dbReference type="Gene3D" id="3.40.640.10">
    <property type="entry name" value="Type I PLP-dependent aspartate aminotransferase-like (Major domain)"/>
    <property type="match status" value="1"/>
</dbReference>
<evidence type="ECO:0000256" key="2">
    <source>
        <dbReference type="ARBA" id="ARBA00009533"/>
    </source>
</evidence>
<dbReference type="AlphaFoldDB" id="X0S3N6"/>
<keyword evidence="5" id="KW-0456">Lyase</keyword>
<dbReference type="SUPFAM" id="SSF53383">
    <property type="entry name" value="PLP-dependent transferases"/>
    <property type="match status" value="1"/>
</dbReference>
<dbReference type="EMBL" id="BARS01006530">
    <property type="protein sequence ID" value="GAF69861.1"/>
    <property type="molecule type" value="Genomic_DNA"/>
</dbReference>
<sequence>SSTAMDPLRPIGEICDHHRLWLHVDAAMAGTAAILPEMRYILDGIEFADSFVFNPHKWMFTNFDCSAYFCKDPKALTSTFEILPEYLKTDADRQVKNFRDWGIPLGRRFRALKLWFVIRSFGVKGLQEKIRAHIELAKEFESWVREDPQFEVMAPVTINLVCFRYHPSNRTLSEKELEEINKALLDELNRSGKMFITHTKLKGKFTLRLCIAQTNTTRGHVQDAWDQLRYSARYF</sequence>
<comment type="caution">
    <text evidence="6">The sequence shown here is derived from an EMBL/GenBank/DDBJ whole genome shotgun (WGS) entry which is preliminary data.</text>
</comment>
<reference evidence="6" key="1">
    <citation type="journal article" date="2014" name="Front. Microbiol.">
        <title>High frequency of phylogenetically diverse reductive dehalogenase-homologous genes in deep subseafloor sedimentary metagenomes.</title>
        <authorList>
            <person name="Kawai M."/>
            <person name="Futagami T."/>
            <person name="Toyoda A."/>
            <person name="Takaki Y."/>
            <person name="Nishi S."/>
            <person name="Hori S."/>
            <person name="Arai W."/>
            <person name="Tsubouchi T."/>
            <person name="Morono Y."/>
            <person name="Uchiyama I."/>
            <person name="Ito T."/>
            <person name="Fujiyama A."/>
            <person name="Inagaki F."/>
            <person name="Takami H."/>
        </authorList>
    </citation>
    <scope>NUCLEOTIDE SEQUENCE</scope>
    <source>
        <strain evidence="6">Expedition CK06-06</strain>
    </source>
</reference>
<dbReference type="PANTHER" id="PTHR11999">
    <property type="entry name" value="GROUP II PYRIDOXAL-5-PHOSPHATE DECARBOXYLASE"/>
    <property type="match status" value="1"/>
</dbReference>
<evidence type="ECO:0000256" key="5">
    <source>
        <dbReference type="ARBA" id="ARBA00023239"/>
    </source>
</evidence>
<dbReference type="GO" id="GO:0030170">
    <property type="term" value="F:pyridoxal phosphate binding"/>
    <property type="evidence" value="ECO:0007669"/>
    <property type="project" value="InterPro"/>
</dbReference>
<dbReference type="Pfam" id="PF00282">
    <property type="entry name" value="Pyridoxal_deC"/>
    <property type="match status" value="1"/>
</dbReference>
<evidence type="ECO:0000256" key="1">
    <source>
        <dbReference type="ARBA" id="ARBA00001933"/>
    </source>
</evidence>
<dbReference type="InterPro" id="IPR002129">
    <property type="entry name" value="PyrdxlP-dep_de-COase"/>
</dbReference>
<accession>X0S3N6</accession>
<organism evidence="6">
    <name type="scientific">marine sediment metagenome</name>
    <dbReference type="NCBI Taxonomy" id="412755"/>
    <lineage>
        <taxon>unclassified sequences</taxon>
        <taxon>metagenomes</taxon>
        <taxon>ecological metagenomes</taxon>
    </lineage>
</organism>
<dbReference type="GO" id="GO:0019752">
    <property type="term" value="P:carboxylic acid metabolic process"/>
    <property type="evidence" value="ECO:0007669"/>
    <property type="project" value="InterPro"/>
</dbReference>
<comment type="cofactor">
    <cofactor evidence="1">
        <name>pyridoxal 5'-phosphate</name>
        <dbReference type="ChEBI" id="CHEBI:597326"/>
    </cofactor>
</comment>